<dbReference type="PANTHER" id="PTHR35340">
    <property type="entry name" value="PQQ ENZYME REPEAT PROTEIN-RELATED"/>
    <property type="match status" value="1"/>
</dbReference>
<keyword evidence="3" id="KW-1185">Reference proteome</keyword>
<keyword evidence="1" id="KW-0732">Signal</keyword>
<name>A0A518J149_9BACT</name>
<reference evidence="2 3" key="1">
    <citation type="submission" date="2019-02" db="EMBL/GenBank/DDBJ databases">
        <title>Deep-cultivation of Planctomycetes and their phenomic and genomic characterization uncovers novel biology.</title>
        <authorList>
            <person name="Wiegand S."/>
            <person name="Jogler M."/>
            <person name="Boedeker C."/>
            <person name="Pinto D."/>
            <person name="Vollmers J."/>
            <person name="Rivas-Marin E."/>
            <person name="Kohn T."/>
            <person name="Peeters S.H."/>
            <person name="Heuer A."/>
            <person name="Rast P."/>
            <person name="Oberbeckmann S."/>
            <person name="Bunk B."/>
            <person name="Jeske O."/>
            <person name="Meyerdierks A."/>
            <person name="Storesund J.E."/>
            <person name="Kallscheuer N."/>
            <person name="Luecker S."/>
            <person name="Lage O.M."/>
            <person name="Pohl T."/>
            <person name="Merkel B.J."/>
            <person name="Hornburger P."/>
            <person name="Mueller R.-W."/>
            <person name="Bruemmer F."/>
            <person name="Labrenz M."/>
            <person name="Spormann A.M."/>
            <person name="Op den Camp H."/>
            <person name="Overmann J."/>
            <person name="Amann R."/>
            <person name="Jetten M.S.M."/>
            <person name="Mascher T."/>
            <person name="Medema M.H."/>
            <person name="Devos D.P."/>
            <person name="Kaster A.-K."/>
            <person name="Ovreas L."/>
            <person name="Rohde M."/>
            <person name="Galperin M.Y."/>
            <person name="Jogler C."/>
        </authorList>
    </citation>
    <scope>NUCLEOTIDE SEQUENCE [LARGE SCALE GENOMIC DNA]</scope>
    <source>
        <strain evidence="2 3">Mal33</strain>
    </source>
</reference>
<dbReference type="SUPFAM" id="SSF63829">
    <property type="entry name" value="Calcium-dependent phosphotriesterase"/>
    <property type="match status" value="1"/>
</dbReference>
<gene>
    <name evidence="2" type="ORF">Mal33_50910</name>
</gene>
<evidence type="ECO:0000313" key="3">
    <source>
        <dbReference type="Proteomes" id="UP000316770"/>
    </source>
</evidence>
<feature type="chain" id="PRO_5022071524" description="Arylsulfotransferase (ASST)" evidence="1">
    <location>
        <begin position="22"/>
        <end position="313"/>
    </location>
</feature>
<sequence length="313" mass="34411" precursor="true">MMKSAALLAVLVAFLSSSTDASDQETTHSFLACGQKTYIMDDDGKVSWTYPASTRDGYVLRDGTVVLTLSKSERYRGGAVVKIAPDKTETLLWEGTQSEINSAQPTPDGNFVITEAGNKPRLLEIDSEGEIVLEFPLACQMKNHHMQTRMARKLADGTFLAPHLLDFAVFHYGNDGEVLNKLDTTVPGDTEHKIHSWPFTAIRHGDGHTLVCCTNGNRVVDFDSDGKIVWTLTNDDLPGAWLQDPCGSQVLPGGNIVITSYAAGRKDPNAPKLFEVTRDKKVVWKYVDGQKVGIHHFQLLTTNGKRLQGPVLK</sequence>
<evidence type="ECO:0008006" key="4">
    <source>
        <dbReference type="Google" id="ProtNLM"/>
    </source>
</evidence>
<feature type="signal peptide" evidence="1">
    <location>
        <begin position="1"/>
        <end position="21"/>
    </location>
</feature>
<evidence type="ECO:0000313" key="2">
    <source>
        <dbReference type="EMBL" id="QDV59066.1"/>
    </source>
</evidence>
<organism evidence="2 3">
    <name type="scientific">Rosistilla oblonga</name>
    <dbReference type="NCBI Taxonomy" id="2527990"/>
    <lineage>
        <taxon>Bacteria</taxon>
        <taxon>Pseudomonadati</taxon>
        <taxon>Planctomycetota</taxon>
        <taxon>Planctomycetia</taxon>
        <taxon>Pirellulales</taxon>
        <taxon>Pirellulaceae</taxon>
        <taxon>Rosistilla</taxon>
    </lineage>
</organism>
<dbReference type="InterPro" id="IPR011042">
    <property type="entry name" value="6-blade_b-propeller_TolB-like"/>
</dbReference>
<dbReference type="InterPro" id="IPR053143">
    <property type="entry name" value="Arylsulfate_ST"/>
</dbReference>
<dbReference type="EMBL" id="CP036318">
    <property type="protein sequence ID" value="QDV59066.1"/>
    <property type="molecule type" value="Genomic_DNA"/>
</dbReference>
<proteinExistence type="predicted"/>
<accession>A0A518J149</accession>
<dbReference type="Proteomes" id="UP000316770">
    <property type="component" value="Chromosome"/>
</dbReference>
<dbReference type="AlphaFoldDB" id="A0A518J149"/>
<evidence type="ECO:0000256" key="1">
    <source>
        <dbReference type="SAM" id="SignalP"/>
    </source>
</evidence>
<protein>
    <recommendedName>
        <fullName evidence="4">Arylsulfotransferase (ASST)</fullName>
    </recommendedName>
</protein>
<dbReference type="Gene3D" id="2.120.10.30">
    <property type="entry name" value="TolB, C-terminal domain"/>
    <property type="match status" value="1"/>
</dbReference>
<dbReference type="PANTHER" id="PTHR35340:SF5">
    <property type="entry name" value="ASST-DOMAIN-CONTAINING PROTEIN"/>
    <property type="match status" value="1"/>
</dbReference>